<dbReference type="PROSITE" id="PS50975">
    <property type="entry name" value="ATP_GRASP"/>
    <property type="match status" value="1"/>
</dbReference>
<dbReference type="EMBL" id="APVL01000051">
    <property type="protein sequence ID" value="EWG08349.1"/>
    <property type="molecule type" value="Genomic_DNA"/>
</dbReference>
<dbReference type="InterPro" id="IPR005479">
    <property type="entry name" value="CPAse_ATP-bd"/>
</dbReference>
<evidence type="ECO:0000313" key="7">
    <source>
        <dbReference type="Proteomes" id="UP000019270"/>
    </source>
</evidence>
<keyword evidence="2 4" id="KW-0547">Nucleotide-binding</keyword>
<sequence length="411" mass="47024">MKRVLILDWSEEWRFYITRALEELNCEAFLAMEQFRATPSFIKGILIIKNLYKNPIEHLNKIIQYMEENNIDSIFTCEDELVELAAKVAESKNLITCPSKVINKCMNKFEVRRELECKDVKMPFYKKIQSINDLLSISKLIDYPIILKPIDGNFSNGAIKVNSPKAIEAAWEYAYKATFDSPSNSREIIMEEYLSDEDRVISCEAVIIERKVYIVGLTEERQRKHIDISKNETFIYDMMLVPAQLDKDIQCSIEEQTKKIVSNLGLDNCLVHVEYKIKDGVPKFLEINPRIAGGLIPELFKIALGIDLAKIAIKLAMRQHIEETELKKSIDRVACAKFIVSEHSGTIENISYDNNLNSLDLDCLKMVLKKGDTFRLGELFGIGYIICSSNLTADAIEKTKKVLDGIKIEIS</sequence>
<organism evidence="6 7">
    <name type="scientific">Cytobacillus firmus DS1</name>
    <dbReference type="NCBI Taxonomy" id="1307436"/>
    <lineage>
        <taxon>Bacteria</taxon>
        <taxon>Bacillati</taxon>
        <taxon>Bacillota</taxon>
        <taxon>Bacilli</taxon>
        <taxon>Bacillales</taxon>
        <taxon>Bacillaceae</taxon>
        <taxon>Cytobacillus</taxon>
    </lineage>
</organism>
<evidence type="ECO:0000259" key="5">
    <source>
        <dbReference type="PROSITE" id="PS50975"/>
    </source>
</evidence>
<dbReference type="Gene3D" id="3.30.470.20">
    <property type="entry name" value="ATP-grasp fold, B domain"/>
    <property type="match status" value="1"/>
</dbReference>
<dbReference type="GO" id="GO:0005524">
    <property type="term" value="F:ATP binding"/>
    <property type="evidence" value="ECO:0007669"/>
    <property type="project" value="UniProtKB-UniRule"/>
</dbReference>
<proteinExistence type="predicted"/>
<keyword evidence="1" id="KW-0436">Ligase</keyword>
<dbReference type="Proteomes" id="UP000019270">
    <property type="component" value="Unassembled WGS sequence"/>
</dbReference>
<dbReference type="Gene3D" id="3.30.1490.20">
    <property type="entry name" value="ATP-grasp fold, A domain"/>
    <property type="match status" value="1"/>
</dbReference>
<dbReference type="Pfam" id="PF13535">
    <property type="entry name" value="ATP-grasp_4"/>
    <property type="match status" value="1"/>
</dbReference>
<gene>
    <name evidence="6" type="ORF">PBF_24688</name>
</gene>
<accession>W7L972</accession>
<dbReference type="InterPro" id="IPR013815">
    <property type="entry name" value="ATP_grasp_subdomain_1"/>
</dbReference>
<dbReference type="AlphaFoldDB" id="W7L972"/>
<dbReference type="RefSeq" id="WP_035333617.1">
    <property type="nucleotide sequence ID" value="NZ_APVL01000051.1"/>
</dbReference>
<comment type="caution">
    <text evidence="6">The sequence shown here is derived from an EMBL/GenBank/DDBJ whole genome shotgun (WGS) entry which is preliminary data.</text>
</comment>
<feature type="domain" description="ATP-grasp" evidence="5">
    <location>
        <begin position="112"/>
        <end position="317"/>
    </location>
</feature>
<dbReference type="PATRIC" id="fig|1307436.3.peg.5249"/>
<evidence type="ECO:0000256" key="3">
    <source>
        <dbReference type="ARBA" id="ARBA00022840"/>
    </source>
</evidence>
<dbReference type="GO" id="GO:0016874">
    <property type="term" value="F:ligase activity"/>
    <property type="evidence" value="ECO:0007669"/>
    <property type="project" value="UniProtKB-KW"/>
</dbReference>
<dbReference type="eggNOG" id="COG0151">
    <property type="taxonomic scope" value="Bacteria"/>
</dbReference>
<dbReference type="PANTHER" id="PTHR43585">
    <property type="entry name" value="FUMIPYRROLE BIOSYNTHESIS PROTEIN C"/>
    <property type="match status" value="1"/>
</dbReference>
<dbReference type="InterPro" id="IPR052032">
    <property type="entry name" value="ATP-dep_AA_Ligase"/>
</dbReference>
<dbReference type="GO" id="GO:0046872">
    <property type="term" value="F:metal ion binding"/>
    <property type="evidence" value="ECO:0007669"/>
    <property type="project" value="InterPro"/>
</dbReference>
<dbReference type="PANTHER" id="PTHR43585:SF2">
    <property type="entry name" value="ATP-GRASP ENZYME FSQD"/>
    <property type="match status" value="1"/>
</dbReference>
<evidence type="ECO:0000256" key="1">
    <source>
        <dbReference type="ARBA" id="ARBA00022598"/>
    </source>
</evidence>
<reference evidence="7" key="1">
    <citation type="submission" date="2013-03" db="EMBL/GenBank/DDBJ databases">
        <title>Draft genome sequence of Bacillus firmus DS1.</title>
        <authorList>
            <person name="Peng D."/>
            <person name="Zhu L."/>
            <person name="Sun M."/>
        </authorList>
    </citation>
    <scope>NUCLEOTIDE SEQUENCE [LARGE SCALE GENOMIC DNA]</scope>
    <source>
        <strain evidence="7">DS1</strain>
    </source>
</reference>
<reference evidence="6 7" key="2">
    <citation type="journal article" date="2016" name="Sci. Rep.">
        <title>A novel serine protease, Sep1, from Bacillus firmus DS-1 has nematicidal activity and degrades multiple intestinal-associated nematode proteins.</title>
        <authorList>
            <person name="Geng C."/>
            <person name="Nie X."/>
            <person name="Tang Z."/>
            <person name="Zhang Y."/>
            <person name="Lin J."/>
            <person name="Sun M."/>
            <person name="Peng D."/>
        </authorList>
    </citation>
    <scope>NUCLEOTIDE SEQUENCE [LARGE SCALE GENOMIC DNA]</scope>
    <source>
        <strain evidence="6 7">DS1</strain>
    </source>
</reference>
<keyword evidence="3 4" id="KW-0067">ATP-binding</keyword>
<dbReference type="Gene3D" id="3.40.50.20">
    <property type="match status" value="1"/>
</dbReference>
<name>W7L972_CYTFI</name>
<dbReference type="PROSITE" id="PS00867">
    <property type="entry name" value="CPSASE_2"/>
    <property type="match status" value="1"/>
</dbReference>
<evidence type="ECO:0000256" key="2">
    <source>
        <dbReference type="ARBA" id="ARBA00022741"/>
    </source>
</evidence>
<dbReference type="OrthoDB" id="9803907at2"/>
<dbReference type="SUPFAM" id="SSF56059">
    <property type="entry name" value="Glutathione synthetase ATP-binding domain-like"/>
    <property type="match status" value="1"/>
</dbReference>
<dbReference type="InterPro" id="IPR011761">
    <property type="entry name" value="ATP-grasp"/>
</dbReference>
<protein>
    <submittedName>
        <fullName evidence="6">ATPase</fullName>
    </submittedName>
</protein>
<evidence type="ECO:0000256" key="4">
    <source>
        <dbReference type="PROSITE-ProRule" id="PRU00409"/>
    </source>
</evidence>
<evidence type="ECO:0000313" key="6">
    <source>
        <dbReference type="EMBL" id="EWG08349.1"/>
    </source>
</evidence>